<dbReference type="SUPFAM" id="SSF51695">
    <property type="entry name" value="PLC-like phosphodiesterases"/>
    <property type="match status" value="1"/>
</dbReference>
<feature type="chain" id="PRO_5004898489" description="Calcium-dependent phosphoinositide phospholipase C" evidence="1">
    <location>
        <begin position="20"/>
        <end position="367"/>
    </location>
</feature>
<keyword evidence="1" id="KW-0732">Signal</keyword>
<organism evidence="2 3">
    <name type="scientific">Catenovulum agarivorans DS-2</name>
    <dbReference type="NCBI Taxonomy" id="1328313"/>
    <lineage>
        <taxon>Bacteria</taxon>
        <taxon>Pseudomonadati</taxon>
        <taxon>Pseudomonadota</taxon>
        <taxon>Gammaproteobacteria</taxon>
        <taxon>Alteromonadales</taxon>
        <taxon>Alteromonadaceae</taxon>
        <taxon>Catenovulum</taxon>
    </lineage>
</organism>
<dbReference type="CDD" id="cd08589">
    <property type="entry name" value="PI-PLCc_SaPLC1_like"/>
    <property type="match status" value="1"/>
</dbReference>
<evidence type="ECO:0000313" key="2">
    <source>
        <dbReference type="EMBL" id="EWH11703.1"/>
    </source>
</evidence>
<dbReference type="OrthoDB" id="195526at2"/>
<comment type="caution">
    <text evidence="2">The sequence shown here is derived from an EMBL/GenBank/DDBJ whole genome shotgun (WGS) entry which is preliminary data.</text>
</comment>
<dbReference type="InterPro" id="IPR032075">
    <property type="entry name" value="PI-PLC-C1"/>
</dbReference>
<dbReference type="GO" id="GO:0008081">
    <property type="term" value="F:phosphoric diester hydrolase activity"/>
    <property type="evidence" value="ECO:0007669"/>
    <property type="project" value="InterPro"/>
</dbReference>
<gene>
    <name evidence="2" type="ORF">DS2_02730</name>
</gene>
<dbReference type="RefSeq" id="WP_051479555.1">
    <property type="nucleotide sequence ID" value="NZ_ARZY01000003.1"/>
</dbReference>
<proteinExistence type="predicted"/>
<dbReference type="STRING" id="1328313.DS2_02730"/>
<name>W7QVF0_9ALTE</name>
<dbReference type="eggNOG" id="COG0607">
    <property type="taxonomic scope" value="Bacteria"/>
</dbReference>
<dbReference type="AlphaFoldDB" id="W7QVF0"/>
<dbReference type="Proteomes" id="UP000019276">
    <property type="component" value="Unassembled WGS sequence"/>
</dbReference>
<dbReference type="Pfam" id="PF16670">
    <property type="entry name" value="PI-PLC-C1"/>
    <property type="match status" value="1"/>
</dbReference>
<dbReference type="InterPro" id="IPR017946">
    <property type="entry name" value="PLC-like_Pdiesterase_TIM-brl"/>
</dbReference>
<dbReference type="Gene3D" id="3.20.20.190">
    <property type="entry name" value="Phosphatidylinositol (PI) phosphodiesterase"/>
    <property type="match status" value="1"/>
</dbReference>
<keyword evidence="3" id="KW-1185">Reference proteome</keyword>
<reference evidence="2 3" key="1">
    <citation type="journal article" date="2014" name="Genome Announc.">
        <title>Draft Genome Sequence of the Agar-Degrading Bacterium Catenovulum sp. Strain DS-2, Isolated from Intestines of Haliotis diversicolor.</title>
        <authorList>
            <person name="Shan D."/>
            <person name="Li X."/>
            <person name="Gu Z."/>
            <person name="Wei G."/>
            <person name="Gao Z."/>
            <person name="Shao Z."/>
        </authorList>
    </citation>
    <scope>NUCLEOTIDE SEQUENCE [LARGE SCALE GENOMIC DNA]</scope>
    <source>
        <strain evidence="2 3">DS-2</strain>
    </source>
</reference>
<accession>W7QVF0</accession>
<evidence type="ECO:0000256" key="1">
    <source>
        <dbReference type="SAM" id="SignalP"/>
    </source>
</evidence>
<evidence type="ECO:0000313" key="3">
    <source>
        <dbReference type="Proteomes" id="UP000019276"/>
    </source>
</evidence>
<protein>
    <recommendedName>
        <fullName evidence="4">Calcium-dependent phosphoinositide phospholipase C</fullName>
    </recommendedName>
</protein>
<dbReference type="GO" id="GO:0006629">
    <property type="term" value="P:lipid metabolic process"/>
    <property type="evidence" value="ECO:0007669"/>
    <property type="project" value="InterPro"/>
</dbReference>
<evidence type="ECO:0008006" key="4">
    <source>
        <dbReference type="Google" id="ProtNLM"/>
    </source>
</evidence>
<sequence>MILRIAIYLTLLTTCSVHALPLNQLQVIGSHNSYKKALDSDIAKQLNSLQAGFADKISYAHPSLTRQLDMGLRQLEIDVLADSQGGLYQQPLAQQWTNQALYSATEKQQLAEPGFKVLHIPDVDIASHCIQFSDCLAELKTWSINNPNHLPVYVMFNVKESRWGKISGVKPEQFTAKHYQQLNQLIVDQLGLDKLLTPSLVQQQNLSLAQSVKQFGWPDVEQVRGKFIFIFDGNPKQLDLFEQAGDTVIFGAFNIEHNQAAILLYNNPQQQAEQIKHAVAQGFIVRTRADEFNAKRSPNQRALAAINSGAQIISSDFYLGAMQQPINAPSVSFHLLMPQLQPQQTQVQTNLPFVRCLSEVGVNGCNF</sequence>
<feature type="signal peptide" evidence="1">
    <location>
        <begin position="1"/>
        <end position="19"/>
    </location>
</feature>
<dbReference type="EMBL" id="ARZY01000003">
    <property type="protein sequence ID" value="EWH11703.1"/>
    <property type="molecule type" value="Genomic_DNA"/>
</dbReference>
<dbReference type="PATRIC" id="fig|1328313.3.peg.569"/>